<sequence>MMAALKPLSQAPISSTPVGVGLRHEHYSAALSQPSPALDFVEIHAENFFAEGGAASRLLDQITEHYAVSIHGTAMGLGSASGVNRQYLKKFVQLVNRVDPVLVSDHACFTWGEVGQEPVHSGDLLPLKFDKATLDILCTNIDTVQQALGRQLLVENIVTYLPFDAGDFSEAEFLARVAERTQCGLLVDLNNILVNYRNFSRGNPLSLACDWLAQLPASAVRELHLAGSSAVGPGMLIVDDHGQPVSDDCWALFHEAHERFPHAATLIEWDNNLPVWQELLEEAHQARWRMDMVTLEVAG</sequence>
<dbReference type="RefSeq" id="WP_206427227.1">
    <property type="nucleotide sequence ID" value="NZ_JBHRSX010000014.1"/>
</dbReference>
<dbReference type="PANTHER" id="PTHR42194:SF1">
    <property type="entry name" value="UPF0276 PROTEIN HI_1600"/>
    <property type="match status" value="1"/>
</dbReference>
<dbReference type="Pfam" id="PF05114">
    <property type="entry name" value="MbnB_TglH_ChrH"/>
    <property type="match status" value="1"/>
</dbReference>
<accession>A0ABV7JYU8</accession>
<name>A0ABV7JYU8_9ALTE</name>
<reference evidence="2" key="1">
    <citation type="journal article" date="2019" name="Int. J. Syst. Evol. Microbiol.">
        <title>The Global Catalogue of Microorganisms (GCM) 10K type strain sequencing project: providing services to taxonomists for standard genome sequencing and annotation.</title>
        <authorList>
            <consortium name="The Broad Institute Genomics Platform"/>
            <consortium name="The Broad Institute Genome Sequencing Center for Infectious Disease"/>
            <person name="Wu L."/>
            <person name="Ma J."/>
        </authorList>
    </citation>
    <scope>NUCLEOTIDE SEQUENCE [LARGE SCALE GENOMIC DNA]</scope>
    <source>
        <strain evidence="2">KCTC 52449</strain>
    </source>
</reference>
<evidence type="ECO:0000313" key="1">
    <source>
        <dbReference type="EMBL" id="MFC3201351.1"/>
    </source>
</evidence>
<dbReference type="NCBIfam" id="NF003818">
    <property type="entry name" value="PRK05409.1"/>
    <property type="match status" value="1"/>
</dbReference>
<organism evidence="1 2">
    <name type="scientific">Alteromonas oceani</name>
    <dbReference type="NCBI Taxonomy" id="2071609"/>
    <lineage>
        <taxon>Bacteria</taxon>
        <taxon>Pseudomonadati</taxon>
        <taxon>Pseudomonadota</taxon>
        <taxon>Gammaproteobacteria</taxon>
        <taxon>Alteromonadales</taxon>
        <taxon>Alteromonadaceae</taxon>
        <taxon>Alteromonas/Salinimonas group</taxon>
        <taxon>Alteromonas</taxon>
    </lineage>
</organism>
<keyword evidence="2" id="KW-1185">Reference proteome</keyword>
<protein>
    <submittedName>
        <fullName evidence="1">DUF692 family multinuclear iron-containing protein</fullName>
    </submittedName>
</protein>
<dbReference type="EMBL" id="JBHRSX010000014">
    <property type="protein sequence ID" value="MFC3201351.1"/>
    <property type="molecule type" value="Genomic_DNA"/>
</dbReference>
<dbReference type="Gene3D" id="3.20.20.150">
    <property type="entry name" value="Divalent-metal-dependent TIM barrel enzymes"/>
    <property type="match status" value="1"/>
</dbReference>
<dbReference type="Proteomes" id="UP001595477">
    <property type="component" value="Unassembled WGS sequence"/>
</dbReference>
<comment type="caution">
    <text evidence="1">The sequence shown here is derived from an EMBL/GenBank/DDBJ whole genome shotgun (WGS) entry which is preliminary data.</text>
</comment>
<proteinExistence type="predicted"/>
<dbReference type="PANTHER" id="PTHR42194">
    <property type="entry name" value="UPF0276 PROTEIN HI_1600"/>
    <property type="match status" value="1"/>
</dbReference>
<evidence type="ECO:0000313" key="2">
    <source>
        <dbReference type="Proteomes" id="UP001595477"/>
    </source>
</evidence>
<dbReference type="InterPro" id="IPR007801">
    <property type="entry name" value="MbnB/TglH/ChrH"/>
</dbReference>
<gene>
    <name evidence="1" type="ORF">ACFOEW_05920</name>
</gene>